<gene>
    <name evidence="1" type="ORF">NECAME_09116</name>
</gene>
<reference evidence="2" key="1">
    <citation type="journal article" date="2014" name="Nat. Genet.">
        <title>Genome of the human hookworm Necator americanus.</title>
        <authorList>
            <person name="Tang Y.T."/>
            <person name="Gao X."/>
            <person name="Rosa B.A."/>
            <person name="Abubucker S."/>
            <person name="Hallsworth-Pepin K."/>
            <person name="Martin J."/>
            <person name="Tyagi R."/>
            <person name="Heizer E."/>
            <person name="Zhang X."/>
            <person name="Bhonagiri-Palsikar V."/>
            <person name="Minx P."/>
            <person name="Warren W.C."/>
            <person name="Wang Q."/>
            <person name="Zhan B."/>
            <person name="Hotez P.J."/>
            <person name="Sternberg P.W."/>
            <person name="Dougall A."/>
            <person name="Gaze S.T."/>
            <person name="Mulvenna J."/>
            <person name="Sotillo J."/>
            <person name="Ranganathan S."/>
            <person name="Rabelo E.M."/>
            <person name="Wilson R.K."/>
            <person name="Felgner P.L."/>
            <person name="Bethony J."/>
            <person name="Hawdon J.M."/>
            <person name="Gasser R.B."/>
            <person name="Loukas A."/>
            <person name="Mitreva M."/>
        </authorList>
    </citation>
    <scope>NUCLEOTIDE SEQUENCE [LARGE SCALE GENOMIC DNA]</scope>
</reference>
<dbReference type="EMBL" id="KI659074">
    <property type="protein sequence ID" value="ETN80492.1"/>
    <property type="molecule type" value="Genomic_DNA"/>
</dbReference>
<dbReference type="Proteomes" id="UP000053676">
    <property type="component" value="Unassembled WGS sequence"/>
</dbReference>
<evidence type="ECO:0000313" key="2">
    <source>
        <dbReference type="Proteomes" id="UP000053676"/>
    </source>
</evidence>
<sequence length="123" mass="13379">MFCRTSSAVLHHIDNPNSRADGASVAQSARDSPLTAQYYAANISFNARRNAAVTPSITDEGQTSNFYYANVSTQIINYGLFPTQNGKVQFIISFGHLRVVLTKRNADSGKSGASKSTTRKEET</sequence>
<keyword evidence="2" id="KW-1185">Reference proteome</keyword>
<accession>W2THK0</accession>
<dbReference type="KEGG" id="nai:NECAME_09116"/>
<organism evidence="1 2">
    <name type="scientific">Necator americanus</name>
    <name type="common">Human hookworm</name>
    <dbReference type="NCBI Taxonomy" id="51031"/>
    <lineage>
        <taxon>Eukaryota</taxon>
        <taxon>Metazoa</taxon>
        <taxon>Ecdysozoa</taxon>
        <taxon>Nematoda</taxon>
        <taxon>Chromadorea</taxon>
        <taxon>Rhabditida</taxon>
        <taxon>Rhabditina</taxon>
        <taxon>Rhabditomorpha</taxon>
        <taxon>Strongyloidea</taxon>
        <taxon>Ancylostomatidae</taxon>
        <taxon>Bunostominae</taxon>
        <taxon>Necator</taxon>
    </lineage>
</organism>
<proteinExistence type="predicted"/>
<name>W2THK0_NECAM</name>
<evidence type="ECO:0000313" key="1">
    <source>
        <dbReference type="EMBL" id="ETN80492.1"/>
    </source>
</evidence>
<dbReference type="AlphaFoldDB" id="W2THK0"/>
<protein>
    <submittedName>
        <fullName evidence="1">Uncharacterized protein</fullName>
    </submittedName>
</protein>